<name>A0A2J6T3M0_9HELO</name>
<feature type="domain" description="Methyltransferase type 12" evidence="1">
    <location>
        <begin position="74"/>
        <end position="169"/>
    </location>
</feature>
<dbReference type="OrthoDB" id="184880at2759"/>
<gene>
    <name evidence="2" type="ORF">K444DRAFT_691727</name>
</gene>
<keyword evidence="3" id="KW-1185">Reference proteome</keyword>
<organism evidence="2 3">
    <name type="scientific">Hyaloscypha bicolor E</name>
    <dbReference type="NCBI Taxonomy" id="1095630"/>
    <lineage>
        <taxon>Eukaryota</taxon>
        <taxon>Fungi</taxon>
        <taxon>Dikarya</taxon>
        <taxon>Ascomycota</taxon>
        <taxon>Pezizomycotina</taxon>
        <taxon>Leotiomycetes</taxon>
        <taxon>Helotiales</taxon>
        <taxon>Hyaloscyphaceae</taxon>
        <taxon>Hyaloscypha</taxon>
        <taxon>Hyaloscypha bicolor</taxon>
    </lineage>
</organism>
<dbReference type="InterPro" id="IPR013217">
    <property type="entry name" value="Methyltransf_12"/>
</dbReference>
<protein>
    <recommendedName>
        <fullName evidence="1">Methyltransferase type 12 domain-containing protein</fullName>
    </recommendedName>
</protein>
<dbReference type="EMBL" id="KZ613846">
    <property type="protein sequence ID" value="PMD57599.1"/>
    <property type="molecule type" value="Genomic_DNA"/>
</dbReference>
<dbReference type="RefSeq" id="XP_024734503.1">
    <property type="nucleotide sequence ID" value="XM_024887803.1"/>
</dbReference>
<evidence type="ECO:0000313" key="2">
    <source>
        <dbReference type="EMBL" id="PMD57599.1"/>
    </source>
</evidence>
<dbReference type="CDD" id="cd02440">
    <property type="entry name" value="AdoMet_MTases"/>
    <property type="match status" value="1"/>
</dbReference>
<evidence type="ECO:0000259" key="1">
    <source>
        <dbReference type="Pfam" id="PF08242"/>
    </source>
</evidence>
<proteinExistence type="predicted"/>
<dbReference type="AlphaFoldDB" id="A0A2J6T3M0"/>
<dbReference type="Pfam" id="PF08242">
    <property type="entry name" value="Methyltransf_12"/>
    <property type="match status" value="1"/>
</dbReference>
<dbReference type="GeneID" id="36595879"/>
<sequence length="298" mass="33510">MRITASPNSCEDDMRSRKTAFIGVLLRGVEDHYVLGRGVSDSIRLDAQHLLWGMYLGHILHPQIPITEGMKIAELGTGTGIWLFDASRKLPPAVELHGYDLSDGQFPARHLWPENVILGVMDSLIDPPSNLVGQYDVVHLRMWASNLKENDTAPVLEHAKKLLKPGGYIQWEDADLVNQAVCGGEAEQFAGMMRELFKQVGLQYEWVADLPNRFPSHGFEVLHTGNKKFHHDLIQLCTNTYLMAIAEILRGIERNSVASDSTISVWVHEETLSKLLQNTKHGMVYNWIPITVLGQKKN</sequence>
<dbReference type="STRING" id="1095630.A0A2J6T3M0"/>
<dbReference type="Gene3D" id="3.40.50.150">
    <property type="entry name" value="Vaccinia Virus protein VP39"/>
    <property type="match status" value="1"/>
</dbReference>
<dbReference type="InterPro" id="IPR029063">
    <property type="entry name" value="SAM-dependent_MTases_sf"/>
</dbReference>
<dbReference type="Proteomes" id="UP000235371">
    <property type="component" value="Unassembled WGS sequence"/>
</dbReference>
<accession>A0A2J6T3M0</accession>
<dbReference type="InParanoid" id="A0A2J6T3M0"/>
<evidence type="ECO:0000313" key="3">
    <source>
        <dbReference type="Proteomes" id="UP000235371"/>
    </source>
</evidence>
<dbReference type="SUPFAM" id="SSF53335">
    <property type="entry name" value="S-adenosyl-L-methionine-dependent methyltransferases"/>
    <property type="match status" value="1"/>
</dbReference>
<reference evidence="2 3" key="1">
    <citation type="submission" date="2016-04" db="EMBL/GenBank/DDBJ databases">
        <title>A degradative enzymes factory behind the ericoid mycorrhizal symbiosis.</title>
        <authorList>
            <consortium name="DOE Joint Genome Institute"/>
            <person name="Martino E."/>
            <person name="Morin E."/>
            <person name="Grelet G."/>
            <person name="Kuo A."/>
            <person name="Kohler A."/>
            <person name="Daghino S."/>
            <person name="Barry K."/>
            <person name="Choi C."/>
            <person name="Cichocki N."/>
            <person name="Clum A."/>
            <person name="Copeland A."/>
            <person name="Hainaut M."/>
            <person name="Haridas S."/>
            <person name="Labutti K."/>
            <person name="Lindquist E."/>
            <person name="Lipzen A."/>
            <person name="Khouja H.-R."/>
            <person name="Murat C."/>
            <person name="Ohm R."/>
            <person name="Olson A."/>
            <person name="Spatafora J."/>
            <person name="Veneault-Fourrey C."/>
            <person name="Henrissat B."/>
            <person name="Grigoriev I."/>
            <person name="Martin F."/>
            <person name="Perotto S."/>
        </authorList>
    </citation>
    <scope>NUCLEOTIDE SEQUENCE [LARGE SCALE GENOMIC DNA]</scope>
    <source>
        <strain evidence="2 3">E</strain>
    </source>
</reference>